<gene>
    <name evidence="3" type="ORF">EDD26_0653</name>
</gene>
<evidence type="ECO:0000313" key="4">
    <source>
        <dbReference type="Proteomes" id="UP000275456"/>
    </source>
</evidence>
<keyword evidence="1" id="KW-0472">Membrane</keyword>
<feature type="transmembrane region" description="Helical" evidence="1">
    <location>
        <begin position="907"/>
        <end position="926"/>
    </location>
</feature>
<keyword evidence="4" id="KW-1185">Reference proteome</keyword>
<evidence type="ECO:0000313" key="3">
    <source>
        <dbReference type="EMBL" id="ROR65287.1"/>
    </source>
</evidence>
<reference evidence="3 4" key="1">
    <citation type="submission" date="2018-11" db="EMBL/GenBank/DDBJ databases">
        <title>Sequencing the genomes of 1000 actinobacteria strains.</title>
        <authorList>
            <person name="Klenk H.-P."/>
        </authorList>
    </citation>
    <scope>NUCLEOTIDE SEQUENCE [LARGE SCALE GENOMIC DNA]</scope>
    <source>
        <strain evidence="3 4">DSM 9580</strain>
    </source>
</reference>
<organism evidence="3 4">
    <name type="scientific">Agrococcus jenensis</name>
    <dbReference type="NCBI Taxonomy" id="46353"/>
    <lineage>
        <taxon>Bacteria</taxon>
        <taxon>Bacillati</taxon>
        <taxon>Actinomycetota</taxon>
        <taxon>Actinomycetes</taxon>
        <taxon>Micrococcales</taxon>
        <taxon>Microbacteriaceae</taxon>
        <taxon>Agrococcus</taxon>
    </lineage>
</organism>
<dbReference type="InterPro" id="IPR048834">
    <property type="entry name" value="SpaA_pre-album"/>
</dbReference>
<comment type="caution">
    <text evidence="3">The sequence shown here is derived from an EMBL/GenBank/DDBJ whole genome shotgun (WGS) entry which is preliminary data.</text>
</comment>
<dbReference type="EMBL" id="RKHJ01000001">
    <property type="protein sequence ID" value="ROR65287.1"/>
    <property type="molecule type" value="Genomic_DNA"/>
</dbReference>
<dbReference type="OrthoDB" id="134475at2"/>
<feature type="domain" description="SpaA-like prealbumin fold" evidence="2">
    <location>
        <begin position="703"/>
        <end position="770"/>
    </location>
</feature>
<proteinExistence type="predicted"/>
<keyword evidence="1" id="KW-0812">Transmembrane</keyword>
<accession>A0A3N2AQH9</accession>
<dbReference type="RefSeq" id="WP_148058680.1">
    <property type="nucleotide sequence ID" value="NZ_RKHJ01000001.1"/>
</dbReference>
<dbReference type="Pfam" id="PF20674">
    <property type="entry name" value="SpaA_3"/>
    <property type="match status" value="2"/>
</dbReference>
<evidence type="ECO:0000259" key="2">
    <source>
        <dbReference type="Pfam" id="PF20674"/>
    </source>
</evidence>
<protein>
    <recommendedName>
        <fullName evidence="2">SpaA-like prealbumin fold domain-containing protein</fullName>
    </recommendedName>
</protein>
<dbReference type="Proteomes" id="UP000275456">
    <property type="component" value="Unassembled WGS sequence"/>
</dbReference>
<dbReference type="SUPFAM" id="SSF63829">
    <property type="entry name" value="Calcium-dependent phosphotriesterase"/>
    <property type="match status" value="1"/>
</dbReference>
<dbReference type="AlphaFoldDB" id="A0A3N2AQH9"/>
<name>A0A3N2AQH9_9MICO</name>
<feature type="domain" description="SpaA-like prealbumin fold" evidence="2">
    <location>
        <begin position="428"/>
        <end position="540"/>
    </location>
</feature>
<sequence>MPWSMSRRVRARAVATGVALVLAIGALVGPVVPAPSAAAVTGPEPTVAAPYLHWRATDSATGALVGGATFELQGPRSATGMTWNTAITVADCSAAPCTGADLDPDAGELQVTNIGNHRITAADRYRLRQTASPSGYVAPTTAASTFVEMPAGATWTAGAYSFGTYALTARAALACATGTFYSVSSAGLVRRVNNVSGTGTITDFGTFPGTLANVNALGIGSGGTTMYAVERSTSAADVLSVLRYTVASGWETVAGSAYTTGNSSSLVAGAVSRTNGRYYFGGPHQAAGSSTFSFRLHQFDPATGQRSLVGTIATSSTVAANGDMLFDSAGNLILILSGTSGVTTHTVAAATLAAATGGALAATSTTVASSVGADINGFAYESDGSVYAGNGTTVRRYDPTTWTQIGTTPVTTALTSSTDLASCAAPVSITVVKTVTGRVAATDQFTLAVRNASSTVLGTATTTGTSLGQQAARITGVNVPTGAALTIAETAASGSLTNYQSTWACTSNGAAYTSGTGASIALTTPAAPGASVVCTFTNAPLITSVVVRKVVQDSAGANPQPGVGWTVRAATTAQTGTVTAAPTASTQQTLADGAARWSLRHSATSALATIAVGETQQAGFDFASGQCTVTTAAGAVSTVALLSASGASVTGVQPGSSVDCTIVNRVRATTLTLVKAVSFGDAAPGSWPLAAVGPSGSLAGPSGTSGAASASGRITPGVAYRLSESGGPATYVQVGGWACVNQAGAAVTVSAAGEVTATQGDAVTCTVTNATAQLVVLEHIEGTATVQPSQFSLTATPAARPGLSASTVPGSDVVGTAATVQVRPGHSYALASTSEAPHLQLRFERYVGTVGEGGAVDHADASLWRAADPSTVAVAAGQTAIYRFVAAEPLAFALPYTGGVGLDQVQLLGAGVSAVGLLAGLTALLLRRRRTP</sequence>
<evidence type="ECO:0000256" key="1">
    <source>
        <dbReference type="SAM" id="Phobius"/>
    </source>
</evidence>
<keyword evidence="1" id="KW-1133">Transmembrane helix</keyword>